<evidence type="ECO:0000313" key="3">
    <source>
        <dbReference type="EMBL" id="PIR37277.1"/>
    </source>
</evidence>
<keyword evidence="2" id="KW-1133">Transmembrane helix</keyword>
<dbReference type="Proteomes" id="UP000231333">
    <property type="component" value="Unassembled WGS sequence"/>
</dbReference>
<keyword evidence="2" id="KW-0472">Membrane</keyword>
<feature type="compositionally biased region" description="Gly residues" evidence="1">
    <location>
        <begin position="215"/>
        <end position="249"/>
    </location>
</feature>
<sequence>MDQEQHKKFYFLKVVSLIVIVIVLIFLGIKFNADTVTPEDCEFPQTATDLRAAGQKLSEEISGTVGYSADGKITVDSANGFVLLTPVADEGDIITKLREQITATLGCDGTTNLAYWVFNVSDPEQLPPEILDQLGTERPDQILVILGSLYVFSVNSLVTDPDSVDRAVTRIVTDRGGAQNSTGNATFSNNQTPGSNVDFGTTPAPAPLEKTPETGTGGFGTSVGGGSTGGGTSGGGSTGGSTGGSGSSGSGSQCTLKVVCEDPGTGAQYTPGASGCQGSDFYSQTPPPPEGTRQIALCVYGNGTLDPTGTGCPDEYWFYYRNCVAEANNLDLAGQDAVTTPEDYDAIAGTLPANSPSDPGTLFTVPPTYPNSPVNYTVRCSYPDQTRAIQCGMPGSGEYCLPGYNPVGCVAPAADF</sequence>
<dbReference type="EMBL" id="PCXL01000026">
    <property type="protein sequence ID" value="PIR37277.1"/>
    <property type="molecule type" value="Genomic_DNA"/>
</dbReference>
<evidence type="ECO:0000313" key="4">
    <source>
        <dbReference type="Proteomes" id="UP000231333"/>
    </source>
</evidence>
<name>A0A2H0QSN5_9BACT</name>
<accession>A0A2H0QSN5</accession>
<comment type="caution">
    <text evidence="3">The sequence shown here is derived from an EMBL/GenBank/DDBJ whole genome shotgun (WGS) entry which is preliminary data.</text>
</comment>
<dbReference type="AlphaFoldDB" id="A0A2H0QSN5"/>
<proteinExistence type="predicted"/>
<feature type="transmembrane region" description="Helical" evidence="2">
    <location>
        <begin position="9"/>
        <end position="29"/>
    </location>
</feature>
<evidence type="ECO:0000256" key="2">
    <source>
        <dbReference type="SAM" id="Phobius"/>
    </source>
</evidence>
<keyword evidence="2" id="KW-0812">Transmembrane</keyword>
<feature type="region of interest" description="Disordered" evidence="1">
    <location>
        <begin position="175"/>
        <end position="253"/>
    </location>
</feature>
<protein>
    <submittedName>
        <fullName evidence="3">Uncharacterized protein</fullName>
    </submittedName>
</protein>
<reference evidence="3 4" key="1">
    <citation type="submission" date="2017-09" db="EMBL/GenBank/DDBJ databases">
        <title>Depth-based differentiation of microbial function through sediment-hosted aquifers and enrichment of novel symbionts in the deep terrestrial subsurface.</title>
        <authorList>
            <person name="Probst A.J."/>
            <person name="Ladd B."/>
            <person name="Jarett J.K."/>
            <person name="Geller-Mcgrath D.E."/>
            <person name="Sieber C.M."/>
            <person name="Emerson J.B."/>
            <person name="Anantharaman K."/>
            <person name="Thomas B.C."/>
            <person name="Malmstrom R."/>
            <person name="Stieglmeier M."/>
            <person name="Klingl A."/>
            <person name="Woyke T."/>
            <person name="Ryan C.M."/>
            <person name="Banfield J.F."/>
        </authorList>
    </citation>
    <scope>NUCLEOTIDE SEQUENCE [LARGE SCALE GENOMIC DNA]</scope>
    <source>
        <strain evidence="3">CG10_big_fil_rev_8_21_14_0_10_42_12</strain>
    </source>
</reference>
<feature type="compositionally biased region" description="Polar residues" evidence="1">
    <location>
        <begin position="178"/>
        <end position="199"/>
    </location>
</feature>
<organism evidence="3 4">
    <name type="scientific">Candidatus Zambryskibacteria bacterium CG10_big_fil_rev_8_21_14_0_10_42_12</name>
    <dbReference type="NCBI Taxonomy" id="1975115"/>
    <lineage>
        <taxon>Bacteria</taxon>
        <taxon>Candidatus Zambryskiibacteriota</taxon>
    </lineage>
</organism>
<gene>
    <name evidence="3" type="ORF">COV34_03590</name>
</gene>
<evidence type="ECO:0000256" key="1">
    <source>
        <dbReference type="SAM" id="MobiDB-lite"/>
    </source>
</evidence>